<keyword evidence="3" id="KW-0378">Hydrolase</keyword>
<dbReference type="AlphaFoldDB" id="A0A1H6EWW8"/>
<evidence type="ECO:0000259" key="2">
    <source>
        <dbReference type="Pfam" id="PF02861"/>
    </source>
</evidence>
<dbReference type="EMBL" id="FNVT01000020">
    <property type="protein sequence ID" value="SEH01425.1"/>
    <property type="molecule type" value="Genomic_DNA"/>
</dbReference>
<dbReference type="Pfam" id="PF02861">
    <property type="entry name" value="Clp_N"/>
    <property type="match status" value="1"/>
</dbReference>
<dbReference type="GO" id="GO:0004180">
    <property type="term" value="F:carboxypeptidase activity"/>
    <property type="evidence" value="ECO:0007669"/>
    <property type="project" value="UniProtKB-KW"/>
</dbReference>
<organism evidence="3 4">
    <name type="scientific">Nonomuraea solani</name>
    <dbReference type="NCBI Taxonomy" id="1144553"/>
    <lineage>
        <taxon>Bacteria</taxon>
        <taxon>Bacillati</taxon>
        <taxon>Actinomycetota</taxon>
        <taxon>Actinomycetes</taxon>
        <taxon>Streptosporangiales</taxon>
        <taxon>Streptosporangiaceae</taxon>
        <taxon>Nonomuraea</taxon>
    </lineage>
</organism>
<accession>A0A1H6EWW8</accession>
<dbReference type="InterPro" id="IPR036628">
    <property type="entry name" value="Clp_N_dom_sf"/>
</dbReference>
<dbReference type="OrthoDB" id="3532497at2"/>
<evidence type="ECO:0000313" key="3">
    <source>
        <dbReference type="EMBL" id="SEH01425.1"/>
    </source>
</evidence>
<dbReference type="Gene3D" id="1.10.1780.10">
    <property type="entry name" value="Clp, N-terminal domain"/>
    <property type="match status" value="1"/>
</dbReference>
<protein>
    <submittedName>
        <fullName evidence="3">D-alanyl-D-alanine carboxypeptidase</fullName>
    </submittedName>
</protein>
<feature type="region of interest" description="Disordered" evidence="1">
    <location>
        <begin position="62"/>
        <end position="85"/>
    </location>
</feature>
<keyword evidence="4" id="KW-1185">Reference proteome</keyword>
<reference evidence="3 4" key="1">
    <citation type="submission" date="2016-10" db="EMBL/GenBank/DDBJ databases">
        <authorList>
            <person name="de Groot N.N."/>
        </authorList>
    </citation>
    <scope>NUCLEOTIDE SEQUENCE [LARGE SCALE GENOMIC DNA]</scope>
    <source>
        <strain evidence="3 4">CGMCC 4.7037</strain>
    </source>
</reference>
<dbReference type="Proteomes" id="UP000236732">
    <property type="component" value="Unassembled WGS sequence"/>
</dbReference>
<keyword evidence="3" id="KW-0121">Carboxypeptidase</keyword>
<name>A0A1H6EWW8_9ACTN</name>
<sequence>MSAFDTFLQSVLERAEAEARQEGSATIEARHLLLAIAARDPGAAGLDYQRVKDALRGEFEHSLGSAGVSPGVPPTPTRDPGRRPRLGTTFKLAMERMAAEHRKRDLRPEHLLLGILQAEAGTVPRALALAGIDRAELIERVRSTL</sequence>
<keyword evidence="3" id="KW-0645">Protease</keyword>
<proteinExistence type="predicted"/>
<evidence type="ECO:0000256" key="1">
    <source>
        <dbReference type="SAM" id="MobiDB-lite"/>
    </source>
</evidence>
<gene>
    <name evidence="3" type="ORF">SAMN05444920_120129</name>
</gene>
<dbReference type="InterPro" id="IPR004176">
    <property type="entry name" value="Clp_R_N"/>
</dbReference>
<dbReference type="RefSeq" id="WP_103962513.1">
    <property type="nucleotide sequence ID" value="NZ_FNVT01000020.1"/>
</dbReference>
<evidence type="ECO:0000313" key="4">
    <source>
        <dbReference type="Proteomes" id="UP000236732"/>
    </source>
</evidence>
<dbReference type="SUPFAM" id="SSF81923">
    <property type="entry name" value="Double Clp-N motif"/>
    <property type="match status" value="2"/>
</dbReference>
<feature type="domain" description="Clp R" evidence="2">
    <location>
        <begin position="96"/>
        <end position="143"/>
    </location>
</feature>